<dbReference type="Pfam" id="PF00072">
    <property type="entry name" value="Response_reg"/>
    <property type="match status" value="1"/>
</dbReference>
<evidence type="ECO:0000256" key="2">
    <source>
        <dbReference type="ARBA" id="ARBA00018672"/>
    </source>
</evidence>
<dbReference type="Proteomes" id="UP000190973">
    <property type="component" value="Unassembled WGS sequence"/>
</dbReference>
<evidence type="ECO:0000313" key="14">
    <source>
        <dbReference type="EMBL" id="OOM59915.1"/>
    </source>
</evidence>
<dbReference type="InterPro" id="IPR051552">
    <property type="entry name" value="HptR"/>
</dbReference>
<dbReference type="AlphaFoldDB" id="A0A1S8S3P1"/>
<evidence type="ECO:0000256" key="7">
    <source>
        <dbReference type="ARBA" id="ARBA00023125"/>
    </source>
</evidence>
<dbReference type="CDD" id="cd17536">
    <property type="entry name" value="REC_YesN-like"/>
    <property type="match status" value="1"/>
</dbReference>
<keyword evidence="8" id="KW-0804">Transcription</keyword>
<dbReference type="GO" id="GO:0003700">
    <property type="term" value="F:DNA-binding transcription factor activity"/>
    <property type="evidence" value="ECO:0007669"/>
    <property type="project" value="InterPro"/>
</dbReference>
<feature type="modified residue" description="4-aspartylphosphate" evidence="10">
    <location>
        <position position="57"/>
    </location>
</feature>
<dbReference type="RefSeq" id="WP_077839617.1">
    <property type="nucleotide sequence ID" value="NZ_JABTAE010000001.1"/>
</dbReference>
<sequence>MNLYRIMIVDDEEEIRLGIIKRIDWEANGFIVVGDAENGQDALEKAEKLQPDVIMTDIKMPFMDGLELGKKLVELMPSTKIIVFSGCDDFEYAHKAIKINVVEYVLKPINSAELIEVLVRLKEQLDREYNEKRNLETLYKHYIKSLPVIREQFLVGAIEGRINEEQWHEQMEELGIDFKYKHLTVGIIQADGTLSFEENLNNFSGQKESALTPISIKKIIDENMGKYCKFISFIYSGMVIVMGNFEKKEDILLFIKGINEVCKVYKRIMSLTISAGIGYVYSNPSQIRFSYRTAQNALDYRFILGAGKAIYIDDVEPDNSIQLQLDEKEERSMLNAIKISSEDEISEAIESLFKKTEDLLLPFNQYRIYLMEIMTSLLKLVQTYAFDIEEIFGENFNAYSYLESFNSIHEVKKWIIEKAIRINSYIKRERINSSMMLIEKAKQYIKENYSDYDVSVEKLCSKLHVSPTYFSTMFKKETGTSFVNYLTATRLEEAVKLLNTTDDKTYMIAEKVGYPEANYFSYVFKKQFGVSPSKYRKN</sequence>
<dbReference type="GO" id="GO:0000160">
    <property type="term" value="P:phosphorelay signal transduction system"/>
    <property type="evidence" value="ECO:0007669"/>
    <property type="project" value="UniProtKB-KW"/>
</dbReference>
<evidence type="ECO:0000256" key="9">
    <source>
        <dbReference type="ARBA" id="ARBA00024867"/>
    </source>
</evidence>
<dbReference type="SUPFAM" id="SSF52172">
    <property type="entry name" value="CheY-like"/>
    <property type="match status" value="1"/>
</dbReference>
<dbReference type="PROSITE" id="PS01124">
    <property type="entry name" value="HTH_ARAC_FAMILY_2"/>
    <property type="match status" value="1"/>
</dbReference>
<dbReference type="PANTHER" id="PTHR42713">
    <property type="entry name" value="HISTIDINE KINASE-RELATED"/>
    <property type="match status" value="1"/>
</dbReference>
<evidence type="ECO:0000259" key="13">
    <source>
        <dbReference type="PROSITE" id="PS50110"/>
    </source>
</evidence>
<evidence type="ECO:0000256" key="3">
    <source>
        <dbReference type="ARBA" id="ARBA00022490"/>
    </source>
</evidence>
<dbReference type="InterPro" id="IPR009057">
    <property type="entry name" value="Homeodomain-like_sf"/>
</dbReference>
<gene>
    <name evidence="14" type="ORF">CLBCK_31850</name>
</gene>
<dbReference type="Gene3D" id="1.10.10.60">
    <property type="entry name" value="Homeodomain-like"/>
    <property type="match status" value="2"/>
</dbReference>
<dbReference type="GO" id="GO:0043565">
    <property type="term" value="F:sequence-specific DNA binding"/>
    <property type="evidence" value="ECO:0007669"/>
    <property type="project" value="InterPro"/>
</dbReference>
<dbReference type="SMART" id="SM00342">
    <property type="entry name" value="HTH_ARAC"/>
    <property type="match status" value="1"/>
</dbReference>
<comment type="function">
    <text evidence="9">May play the central regulatory role in sporulation. It may be an element of the effector pathway responsible for the activation of sporulation genes in response to nutritional stress. Spo0A may act in concert with spo0H (a sigma factor) to control the expression of some genes that are critical to the sporulation process.</text>
</comment>
<keyword evidence="7" id="KW-0238">DNA-binding</keyword>
<accession>A0A1S8S3P1</accession>
<evidence type="ECO:0000256" key="5">
    <source>
        <dbReference type="ARBA" id="ARBA00023012"/>
    </source>
</evidence>
<evidence type="ECO:0000256" key="6">
    <source>
        <dbReference type="ARBA" id="ARBA00023015"/>
    </source>
</evidence>
<feature type="domain" description="Response regulatory" evidence="13">
    <location>
        <begin position="5"/>
        <end position="122"/>
    </location>
</feature>
<evidence type="ECO:0000256" key="11">
    <source>
        <dbReference type="SAM" id="Coils"/>
    </source>
</evidence>
<dbReference type="PRINTS" id="PR00032">
    <property type="entry name" value="HTHARAC"/>
</dbReference>
<keyword evidence="11" id="KW-0175">Coiled coil</keyword>
<evidence type="ECO:0000313" key="15">
    <source>
        <dbReference type="Proteomes" id="UP000190973"/>
    </source>
</evidence>
<dbReference type="InterPro" id="IPR020449">
    <property type="entry name" value="Tscrpt_reg_AraC-type_HTH"/>
</dbReference>
<organism evidence="14 15">
    <name type="scientific">Clostridium beijerinckii</name>
    <name type="common">Clostridium MP</name>
    <dbReference type="NCBI Taxonomy" id="1520"/>
    <lineage>
        <taxon>Bacteria</taxon>
        <taxon>Bacillati</taxon>
        <taxon>Bacillota</taxon>
        <taxon>Clostridia</taxon>
        <taxon>Eubacteriales</taxon>
        <taxon>Clostridiaceae</taxon>
        <taxon>Clostridium</taxon>
    </lineage>
</organism>
<comment type="caution">
    <text evidence="14">The sequence shown here is derived from an EMBL/GenBank/DDBJ whole genome shotgun (WGS) entry which is preliminary data.</text>
</comment>
<keyword evidence="5" id="KW-0902">Two-component regulatory system</keyword>
<proteinExistence type="predicted"/>
<dbReference type="SUPFAM" id="SSF46689">
    <property type="entry name" value="Homeodomain-like"/>
    <property type="match status" value="2"/>
</dbReference>
<name>A0A1S8S3P1_CLOBE</name>
<keyword evidence="4 10" id="KW-0597">Phosphoprotein</keyword>
<dbReference type="Pfam" id="PF12833">
    <property type="entry name" value="HTH_18"/>
    <property type="match status" value="1"/>
</dbReference>
<evidence type="ECO:0000256" key="4">
    <source>
        <dbReference type="ARBA" id="ARBA00022553"/>
    </source>
</evidence>
<evidence type="ECO:0000256" key="8">
    <source>
        <dbReference type="ARBA" id="ARBA00023163"/>
    </source>
</evidence>
<dbReference type="InterPro" id="IPR041522">
    <property type="entry name" value="CdaR_GGDEF"/>
</dbReference>
<dbReference type="PANTHER" id="PTHR42713:SF3">
    <property type="entry name" value="TRANSCRIPTIONAL REGULATORY PROTEIN HPTR"/>
    <property type="match status" value="1"/>
</dbReference>
<evidence type="ECO:0000256" key="10">
    <source>
        <dbReference type="PROSITE-ProRule" id="PRU00169"/>
    </source>
</evidence>
<evidence type="ECO:0000259" key="12">
    <source>
        <dbReference type="PROSITE" id="PS01124"/>
    </source>
</evidence>
<reference evidence="14 15" key="1">
    <citation type="submission" date="2016-05" db="EMBL/GenBank/DDBJ databases">
        <title>Microbial solvent formation.</title>
        <authorList>
            <person name="Poehlein A."/>
            <person name="Montoya Solano J.D."/>
            <person name="Flitsch S."/>
            <person name="Krabben P."/>
            <person name="Duerre P."/>
            <person name="Daniel R."/>
        </authorList>
    </citation>
    <scope>NUCLEOTIDE SEQUENCE [LARGE SCALE GENOMIC DNA]</scope>
    <source>
        <strain evidence="14 15">DSM 53</strain>
    </source>
</reference>
<dbReference type="EMBL" id="LZZI01000062">
    <property type="protein sequence ID" value="OOM59915.1"/>
    <property type="molecule type" value="Genomic_DNA"/>
</dbReference>
<dbReference type="Gene3D" id="3.40.50.2300">
    <property type="match status" value="1"/>
</dbReference>
<feature type="coiled-coil region" evidence="11">
    <location>
        <begin position="111"/>
        <end position="138"/>
    </location>
</feature>
<protein>
    <recommendedName>
        <fullName evidence="2">Stage 0 sporulation protein A homolog</fullName>
    </recommendedName>
</protein>
<dbReference type="InterPro" id="IPR018060">
    <property type="entry name" value="HTH_AraC"/>
</dbReference>
<dbReference type="GO" id="GO:0005737">
    <property type="term" value="C:cytoplasm"/>
    <property type="evidence" value="ECO:0007669"/>
    <property type="project" value="UniProtKB-SubCell"/>
</dbReference>
<keyword evidence="3" id="KW-0963">Cytoplasm</keyword>
<dbReference type="InterPro" id="IPR001789">
    <property type="entry name" value="Sig_transdc_resp-reg_receiver"/>
</dbReference>
<dbReference type="InterPro" id="IPR011006">
    <property type="entry name" value="CheY-like_superfamily"/>
</dbReference>
<feature type="domain" description="HTH araC/xylS-type" evidence="12">
    <location>
        <begin position="439"/>
        <end position="538"/>
    </location>
</feature>
<dbReference type="SMART" id="SM00448">
    <property type="entry name" value="REC"/>
    <property type="match status" value="1"/>
</dbReference>
<keyword evidence="6" id="KW-0805">Transcription regulation</keyword>
<evidence type="ECO:0000256" key="1">
    <source>
        <dbReference type="ARBA" id="ARBA00004496"/>
    </source>
</evidence>
<dbReference type="Pfam" id="PF17853">
    <property type="entry name" value="GGDEF_2"/>
    <property type="match status" value="1"/>
</dbReference>
<dbReference type="PROSITE" id="PS50110">
    <property type="entry name" value="RESPONSE_REGULATORY"/>
    <property type="match status" value="1"/>
</dbReference>
<comment type="subcellular location">
    <subcellularLocation>
        <location evidence="1">Cytoplasm</location>
    </subcellularLocation>
</comment>